<dbReference type="AlphaFoldDB" id="A0A9D1Y9F1"/>
<evidence type="ECO:0000256" key="6">
    <source>
        <dbReference type="ARBA" id="ARBA00022692"/>
    </source>
</evidence>
<keyword evidence="8 10" id="KW-0472">Membrane</keyword>
<keyword evidence="5" id="KW-1003">Cell membrane</keyword>
<dbReference type="GO" id="GO:0005886">
    <property type="term" value="C:plasma membrane"/>
    <property type="evidence" value="ECO:0007669"/>
    <property type="project" value="UniProtKB-SubCell"/>
</dbReference>
<dbReference type="PANTHER" id="PTHR43823">
    <property type="entry name" value="SPORULATION PROTEIN YKVU"/>
    <property type="match status" value="1"/>
</dbReference>
<feature type="transmembrane region" description="Helical" evidence="10">
    <location>
        <begin position="391"/>
        <end position="409"/>
    </location>
</feature>
<evidence type="ECO:0000256" key="2">
    <source>
        <dbReference type="ARBA" id="ARBA00008417"/>
    </source>
</evidence>
<dbReference type="CDD" id="cd13143">
    <property type="entry name" value="MATE_MepA_like"/>
    <property type="match status" value="1"/>
</dbReference>
<evidence type="ECO:0000256" key="9">
    <source>
        <dbReference type="ARBA" id="ARBA00023251"/>
    </source>
</evidence>
<evidence type="ECO:0000313" key="12">
    <source>
        <dbReference type="Proteomes" id="UP000823868"/>
    </source>
</evidence>
<comment type="subcellular location">
    <subcellularLocation>
        <location evidence="1">Cell membrane</location>
        <topology evidence="1">Multi-pass membrane protein</topology>
    </subcellularLocation>
</comment>
<dbReference type="PANTHER" id="PTHR43823:SF3">
    <property type="entry name" value="MULTIDRUG EXPORT PROTEIN MEPA"/>
    <property type="match status" value="1"/>
</dbReference>
<evidence type="ECO:0000256" key="3">
    <source>
        <dbReference type="ARBA" id="ARBA00022106"/>
    </source>
</evidence>
<dbReference type="GO" id="GO:0042910">
    <property type="term" value="F:xenobiotic transmembrane transporter activity"/>
    <property type="evidence" value="ECO:0007669"/>
    <property type="project" value="InterPro"/>
</dbReference>
<keyword evidence="9" id="KW-0046">Antibiotic resistance</keyword>
<gene>
    <name evidence="11" type="ORF">H9841_06220</name>
</gene>
<dbReference type="EMBL" id="DXDX01000115">
    <property type="protein sequence ID" value="HIY21477.1"/>
    <property type="molecule type" value="Genomic_DNA"/>
</dbReference>
<comment type="caution">
    <text evidence="11">The sequence shown here is derived from an EMBL/GenBank/DDBJ whole genome shotgun (WGS) entry which is preliminary data.</text>
</comment>
<dbReference type="InterPro" id="IPR045070">
    <property type="entry name" value="MATE_MepA-like"/>
</dbReference>
<dbReference type="InterPro" id="IPR048279">
    <property type="entry name" value="MdtK-like"/>
</dbReference>
<protein>
    <recommendedName>
        <fullName evidence="3">Multidrug export protein MepA</fullName>
    </recommendedName>
</protein>
<feature type="transmembrane region" description="Helical" evidence="10">
    <location>
        <begin position="54"/>
        <end position="78"/>
    </location>
</feature>
<feature type="transmembrane region" description="Helical" evidence="10">
    <location>
        <begin position="231"/>
        <end position="256"/>
    </location>
</feature>
<evidence type="ECO:0000256" key="10">
    <source>
        <dbReference type="SAM" id="Phobius"/>
    </source>
</evidence>
<feature type="transmembrane region" description="Helical" evidence="10">
    <location>
        <begin position="90"/>
        <end position="113"/>
    </location>
</feature>
<feature type="transmembrane region" description="Helical" evidence="10">
    <location>
        <begin position="357"/>
        <end position="379"/>
    </location>
</feature>
<comment type="similarity">
    <text evidence="2">Belongs to the multi antimicrobial extrusion (MATE) (TC 2.A.66.1) family. MepA subfamily.</text>
</comment>
<dbReference type="InterPro" id="IPR051327">
    <property type="entry name" value="MATE_MepA_subfamily"/>
</dbReference>
<evidence type="ECO:0000256" key="4">
    <source>
        <dbReference type="ARBA" id="ARBA00022448"/>
    </source>
</evidence>
<reference evidence="11" key="2">
    <citation type="submission" date="2021-04" db="EMBL/GenBank/DDBJ databases">
        <authorList>
            <person name="Gilroy R."/>
        </authorList>
    </citation>
    <scope>NUCLEOTIDE SEQUENCE</scope>
    <source>
        <strain evidence="11">ChiBcec16_6824</strain>
    </source>
</reference>
<evidence type="ECO:0000256" key="8">
    <source>
        <dbReference type="ARBA" id="ARBA00023136"/>
    </source>
</evidence>
<keyword evidence="6 10" id="KW-0812">Transmembrane</keyword>
<keyword evidence="4" id="KW-0813">Transport</keyword>
<feature type="transmembrane region" description="Helical" evidence="10">
    <location>
        <begin position="190"/>
        <end position="211"/>
    </location>
</feature>
<name>A0A9D1Y9F1_9FIRM</name>
<organism evidence="11 12">
    <name type="scientific">Candidatus Flavonifractor merdigallinarum</name>
    <dbReference type="NCBI Taxonomy" id="2838589"/>
    <lineage>
        <taxon>Bacteria</taxon>
        <taxon>Bacillati</taxon>
        <taxon>Bacillota</taxon>
        <taxon>Clostridia</taxon>
        <taxon>Eubacteriales</taxon>
        <taxon>Oscillospiraceae</taxon>
        <taxon>Flavonifractor</taxon>
    </lineage>
</organism>
<evidence type="ECO:0000313" key="11">
    <source>
        <dbReference type="EMBL" id="HIY21477.1"/>
    </source>
</evidence>
<reference evidence="11" key="1">
    <citation type="journal article" date="2021" name="PeerJ">
        <title>Extensive microbial diversity within the chicken gut microbiome revealed by metagenomics and culture.</title>
        <authorList>
            <person name="Gilroy R."/>
            <person name="Ravi A."/>
            <person name="Getino M."/>
            <person name="Pursley I."/>
            <person name="Horton D.L."/>
            <person name="Alikhan N.F."/>
            <person name="Baker D."/>
            <person name="Gharbi K."/>
            <person name="Hall N."/>
            <person name="Watson M."/>
            <person name="Adriaenssens E.M."/>
            <person name="Foster-Nyarko E."/>
            <person name="Jarju S."/>
            <person name="Secka A."/>
            <person name="Antonio M."/>
            <person name="Oren A."/>
            <person name="Chaudhuri R.R."/>
            <person name="La Ragione R."/>
            <person name="Hildebrand F."/>
            <person name="Pallen M.J."/>
        </authorList>
    </citation>
    <scope>NUCLEOTIDE SEQUENCE</scope>
    <source>
        <strain evidence="11">ChiBcec16_6824</strain>
    </source>
</reference>
<dbReference type="GO" id="GO:0015297">
    <property type="term" value="F:antiporter activity"/>
    <property type="evidence" value="ECO:0007669"/>
    <property type="project" value="InterPro"/>
</dbReference>
<dbReference type="PIRSF" id="PIRSF006603">
    <property type="entry name" value="DinF"/>
    <property type="match status" value="1"/>
</dbReference>
<evidence type="ECO:0000256" key="1">
    <source>
        <dbReference type="ARBA" id="ARBA00004651"/>
    </source>
</evidence>
<dbReference type="InterPro" id="IPR002528">
    <property type="entry name" value="MATE_fam"/>
</dbReference>
<feature type="transmembrane region" description="Helical" evidence="10">
    <location>
        <begin position="319"/>
        <end position="345"/>
    </location>
</feature>
<proteinExistence type="inferred from homology"/>
<feature type="transmembrane region" description="Helical" evidence="10">
    <location>
        <begin position="14"/>
        <end position="34"/>
    </location>
</feature>
<accession>A0A9D1Y9F1</accession>
<dbReference type="Proteomes" id="UP000823868">
    <property type="component" value="Unassembled WGS sequence"/>
</dbReference>
<sequence length="443" mass="47583">MRIQLSEHFTYSKLLRFVLPSVIMMVFTSVYSVVDGLFVSNFVGKTSFAAVNLIMPFLMGIAAMGFMFGTGGSALVAITLGEGRRDRAKGYFSLIIYATAAAGVLLGAAGFYAIQPIASAMGATGQMLEDSVLYGRILLAFQPTFMLQIAFQSFFVTAEKPRLGLYVTVAAGLTNMVLDALFVAVFRWGIAGAALATVLSQMVGGFFPLLYFARPNNSLLRLTRPSRSLSVLLRSCANGASELMTNLSSSVVNLLYNLQLMELAGEDGVAAYGVVMYVNFIFNAIFFGYAIGSSPVIGYQYGAGQTKELRSLFQKSLRITAACALCLTALAQILAAPLSTLFVGYDPVLAQMTCHGFRLYALAFLLAGFNIFGSAFFTALGNGGVSAAISFLRTLVFQVAAILLLPALLGLDGVWLAIVVAEVLSLGVTTLFFFAYRRRYQYA</sequence>
<evidence type="ECO:0000256" key="5">
    <source>
        <dbReference type="ARBA" id="ARBA00022475"/>
    </source>
</evidence>
<feature type="transmembrane region" description="Helical" evidence="10">
    <location>
        <begin position="276"/>
        <end position="298"/>
    </location>
</feature>
<dbReference type="Pfam" id="PF01554">
    <property type="entry name" value="MatE"/>
    <property type="match status" value="2"/>
</dbReference>
<feature type="transmembrane region" description="Helical" evidence="10">
    <location>
        <begin position="133"/>
        <end position="151"/>
    </location>
</feature>
<dbReference type="GO" id="GO:0046677">
    <property type="term" value="P:response to antibiotic"/>
    <property type="evidence" value="ECO:0007669"/>
    <property type="project" value="UniProtKB-KW"/>
</dbReference>
<dbReference type="NCBIfam" id="TIGR00797">
    <property type="entry name" value="matE"/>
    <property type="match status" value="1"/>
</dbReference>
<feature type="transmembrane region" description="Helical" evidence="10">
    <location>
        <begin position="163"/>
        <end position="184"/>
    </location>
</feature>
<keyword evidence="7 10" id="KW-1133">Transmembrane helix</keyword>
<feature type="transmembrane region" description="Helical" evidence="10">
    <location>
        <begin position="415"/>
        <end position="436"/>
    </location>
</feature>
<evidence type="ECO:0000256" key="7">
    <source>
        <dbReference type="ARBA" id="ARBA00022989"/>
    </source>
</evidence>